<protein>
    <submittedName>
        <fullName evidence="1">Uncharacterized protein</fullName>
    </submittedName>
</protein>
<proteinExistence type="predicted"/>
<evidence type="ECO:0000313" key="2">
    <source>
        <dbReference type="Proteomes" id="UP000199657"/>
    </source>
</evidence>
<dbReference type="AlphaFoldDB" id="A0A1H8ULW8"/>
<dbReference type="EMBL" id="FOEG01000007">
    <property type="protein sequence ID" value="SEP04076.1"/>
    <property type="molecule type" value="Genomic_DNA"/>
</dbReference>
<reference evidence="1 2" key="1">
    <citation type="submission" date="2016-10" db="EMBL/GenBank/DDBJ databases">
        <authorList>
            <person name="de Groot N.N."/>
        </authorList>
    </citation>
    <scope>NUCLEOTIDE SEQUENCE [LARGE SCALE GENOMIC DNA]</scope>
    <source>
        <strain evidence="1 2">CGMCC 1.6291</strain>
    </source>
</reference>
<dbReference type="OrthoDB" id="9954048at2"/>
<organism evidence="1 2">
    <name type="scientific">Aquisalimonas asiatica</name>
    <dbReference type="NCBI Taxonomy" id="406100"/>
    <lineage>
        <taxon>Bacteria</taxon>
        <taxon>Pseudomonadati</taxon>
        <taxon>Pseudomonadota</taxon>
        <taxon>Gammaproteobacteria</taxon>
        <taxon>Chromatiales</taxon>
        <taxon>Ectothiorhodospiraceae</taxon>
        <taxon>Aquisalimonas</taxon>
    </lineage>
</organism>
<gene>
    <name evidence="1" type="ORF">SAMN04488052_10776</name>
</gene>
<name>A0A1H8ULW8_9GAMM</name>
<keyword evidence="2" id="KW-1185">Reference proteome</keyword>
<evidence type="ECO:0000313" key="1">
    <source>
        <dbReference type="EMBL" id="SEP04076.1"/>
    </source>
</evidence>
<sequence>MQTTTPHDAPATPAPGGHHALVLRTRLDPLLRRVLHGLGARVEPFEWRGIIGPAVDRVGGPTMHDAPDYLDADGAEALIELLQRMESRGGAPRWVHQMLSSHRAGALLERDGTLELGDAGTASWLLGELLRLPGRQRMA</sequence>
<dbReference type="RefSeq" id="WP_091645102.1">
    <property type="nucleotide sequence ID" value="NZ_FOEG01000007.1"/>
</dbReference>
<accession>A0A1H8ULW8</accession>
<dbReference type="Proteomes" id="UP000199657">
    <property type="component" value="Unassembled WGS sequence"/>
</dbReference>